<protein>
    <submittedName>
        <fullName evidence="2">Uncharacterized protein</fullName>
    </submittedName>
</protein>
<dbReference type="AlphaFoldDB" id="A0A830GJB3"/>
<reference evidence="2" key="2">
    <citation type="submission" date="2020-09" db="EMBL/GenBank/DDBJ databases">
        <authorList>
            <person name="Sun Q."/>
            <person name="Ohkuma M."/>
        </authorList>
    </citation>
    <scope>NUCLEOTIDE SEQUENCE</scope>
    <source>
        <strain evidence="2">JCM 17820</strain>
    </source>
</reference>
<reference evidence="2" key="1">
    <citation type="journal article" date="2014" name="Int. J. Syst. Evol. Microbiol.">
        <title>Complete genome sequence of Corynebacterium casei LMG S-19264T (=DSM 44701T), isolated from a smear-ripened cheese.</title>
        <authorList>
            <consortium name="US DOE Joint Genome Institute (JGI-PGF)"/>
            <person name="Walter F."/>
            <person name="Albersmeier A."/>
            <person name="Kalinowski J."/>
            <person name="Ruckert C."/>
        </authorList>
    </citation>
    <scope>NUCLEOTIDE SEQUENCE</scope>
    <source>
        <strain evidence="2">JCM 17820</strain>
    </source>
</reference>
<dbReference type="RefSeq" id="WP_188995321.1">
    <property type="nucleotide sequence ID" value="NZ_BMOU01000001.1"/>
</dbReference>
<feature type="region of interest" description="Disordered" evidence="1">
    <location>
        <begin position="23"/>
        <end position="58"/>
    </location>
</feature>
<organism evidence="2 3">
    <name type="scientific">Haloarcula pellucida</name>
    <dbReference type="NCBI Taxonomy" id="1427151"/>
    <lineage>
        <taxon>Archaea</taxon>
        <taxon>Methanobacteriati</taxon>
        <taxon>Methanobacteriota</taxon>
        <taxon>Stenosarchaea group</taxon>
        <taxon>Halobacteria</taxon>
        <taxon>Halobacteriales</taxon>
        <taxon>Haloarculaceae</taxon>
        <taxon>Haloarcula</taxon>
    </lineage>
</organism>
<gene>
    <name evidence="2" type="ORF">GCM10009030_11020</name>
</gene>
<feature type="compositionally biased region" description="Basic and acidic residues" evidence="1">
    <location>
        <begin position="90"/>
        <end position="99"/>
    </location>
</feature>
<feature type="region of interest" description="Disordered" evidence="1">
    <location>
        <begin position="90"/>
        <end position="127"/>
    </location>
</feature>
<accession>A0A830GJB3</accession>
<evidence type="ECO:0000313" key="3">
    <source>
        <dbReference type="Proteomes" id="UP000605784"/>
    </source>
</evidence>
<name>A0A830GJB3_9EURY</name>
<proteinExistence type="predicted"/>
<evidence type="ECO:0000256" key="1">
    <source>
        <dbReference type="SAM" id="MobiDB-lite"/>
    </source>
</evidence>
<sequence>MTIITRRHAIASSLALVSGCITRENGNTQPSHTTTSNGNEQKSYRDGSESNTKSQASELDLLDPTITFEYGDSFNNGGLEITVGEPDIRTSVEIKERGPSKKRTPTAHNSKSVESSSTDSVTEKETTFQRIKLPEGRAVVLVPIQFHNTNTNQDVRISAPNVALTTDGKKYIEDQTINSPDIADPVSSYDIKGFSDLLGRWTMHGTKIEASERVEDVAMIEIPAGITAGEYNIVFHPYLSGFGDQYYESRTAAWTKSVDDTTDAVSK</sequence>
<dbReference type="EMBL" id="BMOU01000001">
    <property type="protein sequence ID" value="GGN89823.1"/>
    <property type="molecule type" value="Genomic_DNA"/>
</dbReference>
<comment type="caution">
    <text evidence="2">The sequence shown here is derived from an EMBL/GenBank/DDBJ whole genome shotgun (WGS) entry which is preliminary data.</text>
</comment>
<evidence type="ECO:0000313" key="2">
    <source>
        <dbReference type="EMBL" id="GGN89823.1"/>
    </source>
</evidence>
<feature type="compositionally biased region" description="Polar residues" evidence="1">
    <location>
        <begin position="24"/>
        <end position="41"/>
    </location>
</feature>
<dbReference type="Proteomes" id="UP000605784">
    <property type="component" value="Unassembled WGS sequence"/>
</dbReference>
<dbReference type="PROSITE" id="PS51257">
    <property type="entry name" value="PROKAR_LIPOPROTEIN"/>
    <property type="match status" value="1"/>
</dbReference>
<keyword evidence="3" id="KW-1185">Reference proteome</keyword>
<feature type="compositionally biased region" description="Low complexity" evidence="1">
    <location>
        <begin position="110"/>
        <end position="120"/>
    </location>
</feature>